<organism evidence="1 2">
    <name type="scientific">Prorocentrum cordatum</name>
    <dbReference type="NCBI Taxonomy" id="2364126"/>
    <lineage>
        <taxon>Eukaryota</taxon>
        <taxon>Sar</taxon>
        <taxon>Alveolata</taxon>
        <taxon>Dinophyceae</taxon>
        <taxon>Prorocentrales</taxon>
        <taxon>Prorocentraceae</taxon>
        <taxon>Prorocentrum</taxon>
    </lineage>
</organism>
<keyword evidence="2" id="KW-1185">Reference proteome</keyword>
<reference evidence="1" key="1">
    <citation type="submission" date="2023-10" db="EMBL/GenBank/DDBJ databases">
        <authorList>
            <person name="Chen Y."/>
            <person name="Shah S."/>
            <person name="Dougan E. K."/>
            <person name="Thang M."/>
            <person name="Chan C."/>
        </authorList>
    </citation>
    <scope>NUCLEOTIDE SEQUENCE [LARGE SCALE GENOMIC DNA]</scope>
</reference>
<comment type="caution">
    <text evidence="1">The sequence shown here is derived from an EMBL/GenBank/DDBJ whole genome shotgun (WGS) entry which is preliminary data.</text>
</comment>
<protein>
    <submittedName>
        <fullName evidence="1">Uncharacterized protein</fullName>
    </submittedName>
</protein>
<sequence length="142" mass="15575">MKERTMWHSFAEHWVLYYSAQATPATLQVAQRPQLAGLLELLWGAGRAASPEAWAAWLAAHTSNMAGAGLSQGASWSLTGAPWAFLAALEAGRRGEMHVQPYILLQLELELKIQLVNAFLVEGAWLVPSRAHHTTFKTAPDT</sequence>
<evidence type="ECO:0000313" key="2">
    <source>
        <dbReference type="Proteomes" id="UP001189429"/>
    </source>
</evidence>
<accession>A0ABN9U5R4</accession>
<evidence type="ECO:0000313" key="1">
    <source>
        <dbReference type="EMBL" id="CAK0853719.1"/>
    </source>
</evidence>
<gene>
    <name evidence="1" type="ORF">PCOR1329_LOCUS45093</name>
</gene>
<dbReference type="EMBL" id="CAUYUJ010015419">
    <property type="protein sequence ID" value="CAK0853719.1"/>
    <property type="molecule type" value="Genomic_DNA"/>
</dbReference>
<dbReference type="Proteomes" id="UP001189429">
    <property type="component" value="Unassembled WGS sequence"/>
</dbReference>
<name>A0ABN9U5R4_9DINO</name>
<proteinExistence type="predicted"/>